<organism evidence="1">
    <name type="scientific">Salmonella enterica</name>
    <name type="common">Salmonella choleraesuis</name>
    <dbReference type="NCBI Taxonomy" id="28901"/>
    <lineage>
        <taxon>Bacteria</taxon>
        <taxon>Pseudomonadati</taxon>
        <taxon>Pseudomonadota</taxon>
        <taxon>Gammaproteobacteria</taxon>
        <taxon>Enterobacterales</taxon>
        <taxon>Enterobacteriaceae</taxon>
        <taxon>Salmonella</taxon>
    </lineage>
</organism>
<dbReference type="EMBL" id="RWAH01000053">
    <property type="protein sequence ID" value="MMS79878.1"/>
    <property type="molecule type" value="Genomic_DNA"/>
</dbReference>
<protein>
    <submittedName>
        <fullName evidence="1">Uncharacterized protein</fullName>
    </submittedName>
</protein>
<evidence type="ECO:0000313" key="1">
    <source>
        <dbReference type="EMBL" id="MMS79878.1"/>
    </source>
</evidence>
<accession>A0A403T7Z2</accession>
<dbReference type="AlphaFoldDB" id="A0A403T7Z2"/>
<comment type="caution">
    <text evidence="1">The sequence shown here is derived from an EMBL/GenBank/DDBJ whole genome shotgun (WGS) entry which is preliminary data.</text>
</comment>
<proteinExistence type="predicted"/>
<gene>
    <name evidence="1" type="ORF">D9O31_26150</name>
</gene>
<reference evidence="1" key="1">
    <citation type="submission" date="2018-10" db="EMBL/GenBank/DDBJ databases">
        <authorList>
            <consortium name="PulseNet: The National Subtyping Network for Foodborne Disease Surveillance"/>
            <person name="Tarr C.L."/>
            <person name="Trees E."/>
            <person name="Katz L.S."/>
            <person name="Carleton-Romer H.A."/>
            <person name="Stroika S."/>
            <person name="Kucerova Z."/>
            <person name="Roache K.F."/>
            <person name="Sabol A.L."/>
            <person name="Besser J."/>
            <person name="Gerner-Smidt P."/>
        </authorList>
    </citation>
    <scope>NUCLEOTIDE SEQUENCE [LARGE SCALE GENOMIC DNA]</scope>
    <source>
        <strain evidence="1">PNUSAS052121</strain>
    </source>
</reference>
<dbReference type="RefSeq" id="WP_430723057.1">
    <property type="nucleotide sequence ID" value="NZ_JBNQRA010000001.1"/>
</dbReference>
<dbReference type="Proteomes" id="UP000839526">
    <property type="component" value="Unassembled WGS sequence"/>
</dbReference>
<name>A0A403T7Z2_SALER</name>
<sequence>MKNFTWPENNAVRMFRYYQKLTALRSEPNKTFSLDIYRFSNSDEGVKQCKSNNLSALRGAAEA</sequence>